<dbReference type="GO" id="GO:0009507">
    <property type="term" value="C:chloroplast"/>
    <property type="evidence" value="ECO:0007669"/>
    <property type="project" value="TreeGrafter"/>
</dbReference>
<proteinExistence type="predicted"/>
<gene>
    <name evidence="3" type="ORF">BE221DRAFT_174859</name>
</gene>
<dbReference type="PROSITE" id="PS50206">
    <property type="entry name" value="RHODANESE_3"/>
    <property type="match status" value="1"/>
</dbReference>
<organism evidence="3">
    <name type="scientific">Ostreococcus tauri</name>
    <name type="common">Marine green alga</name>
    <dbReference type="NCBI Taxonomy" id="70448"/>
    <lineage>
        <taxon>Eukaryota</taxon>
        <taxon>Viridiplantae</taxon>
        <taxon>Chlorophyta</taxon>
        <taxon>Mamiellophyceae</taxon>
        <taxon>Mamiellales</taxon>
        <taxon>Bathycoccaceae</taxon>
        <taxon>Ostreococcus</taxon>
    </lineage>
</organism>
<dbReference type="PANTHER" id="PTHR44920:SF2">
    <property type="entry name" value="RHODANESE DOMAIN-CONTAINING PROTEIN"/>
    <property type="match status" value="1"/>
</dbReference>
<sequence length="410" mass="45529">MPRTPRRRTAIPPATARARPGSRARRRPARLAPAPRAPPPRARARAPLDAVAPLATRANARAVTSSARRFASTSLERLHARAIARDASEPRARSDATRRIARDGPDRRATSSAAQDARMARTWVRETIDRRRALTPPRGARRFRDVKRTGIVEGFMRASARASARSMKDHARGARTRCGRTQARPIIQTNRSETLFRRRVSRASTDEDGYWVPGPFLRPEGSPAAEAYTGPTVWRLMQAELVESGVEQIAPASAKAMSESDGWMLLDVRPTGDYEQRHCWGAVNAQYYRALDAMDPRNWANSALSALIFPERLTDGKGYLNVTENENFIDEILESVEWGSKLILYDDVGGVLGEPGVNYENGVQTPSLMALYELAARGWGTENLLHMAGGLTYWDEVEQFDCGEIPKDDA</sequence>
<evidence type="ECO:0000256" key="1">
    <source>
        <dbReference type="SAM" id="MobiDB-lite"/>
    </source>
</evidence>
<evidence type="ECO:0000313" key="3">
    <source>
        <dbReference type="EMBL" id="OUS43688.1"/>
    </source>
</evidence>
<accession>A0A1Y5I2G0</accession>
<feature type="region of interest" description="Disordered" evidence="1">
    <location>
        <begin position="82"/>
        <end position="119"/>
    </location>
</feature>
<dbReference type="Proteomes" id="UP000195557">
    <property type="component" value="Unassembled WGS sequence"/>
</dbReference>
<feature type="domain" description="Rhodanese" evidence="2">
    <location>
        <begin position="259"/>
        <end position="396"/>
    </location>
</feature>
<dbReference type="Gene3D" id="3.40.250.10">
    <property type="entry name" value="Rhodanese-like domain"/>
    <property type="match status" value="1"/>
</dbReference>
<dbReference type="AlphaFoldDB" id="A0A1Y5I2G0"/>
<protein>
    <recommendedName>
        <fullName evidence="2">Rhodanese domain-containing protein</fullName>
    </recommendedName>
</protein>
<dbReference type="InterPro" id="IPR036873">
    <property type="entry name" value="Rhodanese-like_dom_sf"/>
</dbReference>
<dbReference type="SUPFAM" id="SSF52821">
    <property type="entry name" value="Rhodanese/Cell cycle control phosphatase"/>
    <property type="match status" value="1"/>
</dbReference>
<name>A0A1Y5I2G0_OSTTA</name>
<feature type="region of interest" description="Disordered" evidence="1">
    <location>
        <begin position="1"/>
        <end position="50"/>
    </location>
</feature>
<feature type="compositionally biased region" description="Basic residues" evidence="1">
    <location>
        <begin position="20"/>
        <end position="29"/>
    </location>
</feature>
<dbReference type="eggNOG" id="KOG0017">
    <property type="taxonomic scope" value="Eukaryota"/>
</dbReference>
<feature type="compositionally biased region" description="Low complexity" evidence="1">
    <location>
        <begin position="10"/>
        <end position="19"/>
    </location>
</feature>
<dbReference type="InterPro" id="IPR001763">
    <property type="entry name" value="Rhodanese-like_dom"/>
</dbReference>
<reference evidence="3" key="1">
    <citation type="submission" date="2017-04" db="EMBL/GenBank/DDBJ databases">
        <title>Population genomics of picophytoplankton unveils novel chromosome hypervariability.</title>
        <authorList>
            <consortium name="DOE Joint Genome Institute"/>
            <person name="Blanc-Mathieu R."/>
            <person name="Krasovec M."/>
            <person name="Hebrard M."/>
            <person name="Yau S."/>
            <person name="Desgranges E."/>
            <person name="Martin J."/>
            <person name="Schackwitz W."/>
            <person name="Kuo A."/>
            <person name="Salin G."/>
            <person name="Donnadieu C."/>
            <person name="Desdevises Y."/>
            <person name="Sanchez-Ferandin S."/>
            <person name="Moreau H."/>
            <person name="Rivals E."/>
            <person name="Grigoriev I.V."/>
            <person name="Grimsley N."/>
            <person name="Eyre-Walker A."/>
            <person name="Piganeau G."/>
        </authorList>
    </citation>
    <scope>NUCLEOTIDE SEQUENCE [LARGE SCALE GENOMIC DNA]</scope>
    <source>
        <strain evidence="3">RCC 1115</strain>
    </source>
</reference>
<dbReference type="InterPro" id="IPR043186">
    <property type="entry name" value="Str14"/>
</dbReference>
<dbReference type="EMBL" id="KZ155827">
    <property type="protein sequence ID" value="OUS43688.1"/>
    <property type="molecule type" value="Genomic_DNA"/>
</dbReference>
<evidence type="ECO:0000259" key="2">
    <source>
        <dbReference type="PROSITE" id="PS50206"/>
    </source>
</evidence>
<feature type="compositionally biased region" description="Basic and acidic residues" evidence="1">
    <location>
        <begin position="82"/>
        <end position="109"/>
    </location>
</feature>
<dbReference type="PANTHER" id="PTHR44920">
    <property type="entry name" value="RHODANESE-LIKE DOMAIN-CONTAINING PROTEIN 14, CHLOROPLASTIC-RELATED"/>
    <property type="match status" value="1"/>
</dbReference>